<feature type="signal peptide" evidence="1">
    <location>
        <begin position="1"/>
        <end position="21"/>
    </location>
</feature>
<organism evidence="2 3">
    <name type="scientific">Nyctereutes procyonoides</name>
    <name type="common">Raccoon dog</name>
    <name type="synonym">Canis procyonoides</name>
    <dbReference type="NCBI Taxonomy" id="34880"/>
    <lineage>
        <taxon>Eukaryota</taxon>
        <taxon>Metazoa</taxon>
        <taxon>Chordata</taxon>
        <taxon>Craniata</taxon>
        <taxon>Vertebrata</taxon>
        <taxon>Euteleostomi</taxon>
        <taxon>Mammalia</taxon>
        <taxon>Eutheria</taxon>
        <taxon>Laurasiatheria</taxon>
        <taxon>Carnivora</taxon>
        <taxon>Caniformia</taxon>
        <taxon>Canidae</taxon>
        <taxon>Nyctereutes</taxon>
    </lineage>
</organism>
<comment type="caution">
    <text evidence="2">The sequence shown here is derived from an EMBL/GenBank/DDBJ whole genome shotgun (WGS) entry which is preliminary data.</text>
</comment>
<protein>
    <submittedName>
        <fullName evidence="2">(raccoon dog) hypothetical protein</fullName>
    </submittedName>
</protein>
<evidence type="ECO:0000313" key="3">
    <source>
        <dbReference type="Proteomes" id="UP000645828"/>
    </source>
</evidence>
<reference evidence="2" key="1">
    <citation type="submission" date="2020-12" db="EMBL/GenBank/DDBJ databases">
        <authorList>
            <consortium name="Molecular Ecology Group"/>
        </authorList>
    </citation>
    <scope>NUCLEOTIDE SEQUENCE</scope>
    <source>
        <strain evidence="2">TBG_1078</strain>
    </source>
</reference>
<keyword evidence="1" id="KW-0732">Signal</keyword>
<gene>
    <name evidence="2" type="ORF">NYPRO_LOCUS4685</name>
</gene>
<accession>A0A811Y2K7</accession>
<dbReference type="AlphaFoldDB" id="A0A811Y2K7"/>
<dbReference type="InterPro" id="IPR036866">
    <property type="entry name" value="RibonucZ/Hydroxyglut_hydro"/>
</dbReference>
<evidence type="ECO:0000313" key="2">
    <source>
        <dbReference type="EMBL" id="CAD7671890.1"/>
    </source>
</evidence>
<dbReference type="Gene3D" id="3.60.15.10">
    <property type="entry name" value="Ribonuclease Z/Hydroxyacylglutathione hydrolase-like"/>
    <property type="match status" value="1"/>
</dbReference>
<name>A0A811Y2K7_NYCPR</name>
<proteinExistence type="predicted"/>
<dbReference type="Proteomes" id="UP000645828">
    <property type="component" value="Unassembled WGS sequence"/>
</dbReference>
<dbReference type="EMBL" id="CAJHUB010000664">
    <property type="protein sequence ID" value="CAD7671890.1"/>
    <property type="molecule type" value="Genomic_DNA"/>
</dbReference>
<sequence length="120" mass="13733">MCVHWGLGRCVSLFLSHLGRIWYLEDPGTFYLGLLGRVQNGPMLHWRCPTHPSCGWVDFQQGCAKTLYHSVHEKIFTLPEELSTVEKEWTLNPWLTLSCEEFVKFAVPADVCRGIQTPPS</sequence>
<keyword evidence="3" id="KW-1185">Reference proteome</keyword>
<feature type="chain" id="PRO_5032806196" evidence="1">
    <location>
        <begin position="22"/>
        <end position="120"/>
    </location>
</feature>
<evidence type="ECO:0000256" key="1">
    <source>
        <dbReference type="SAM" id="SignalP"/>
    </source>
</evidence>